<dbReference type="RefSeq" id="WP_166934480.1">
    <property type="nucleotide sequence ID" value="NZ_BAAADD010000005.1"/>
</dbReference>
<feature type="transmembrane region" description="Helical" evidence="1">
    <location>
        <begin position="121"/>
        <end position="143"/>
    </location>
</feature>
<feature type="transmembrane region" description="Helical" evidence="1">
    <location>
        <begin position="19"/>
        <end position="41"/>
    </location>
</feature>
<keyword evidence="3" id="KW-1185">Reference proteome</keyword>
<keyword evidence="1" id="KW-1133">Transmembrane helix</keyword>
<gene>
    <name evidence="2" type="ORF">GCM10008942_21930</name>
</gene>
<feature type="transmembrane region" description="Helical" evidence="1">
    <location>
        <begin position="86"/>
        <end position="106"/>
    </location>
</feature>
<evidence type="ECO:0000256" key="1">
    <source>
        <dbReference type="SAM" id="Phobius"/>
    </source>
</evidence>
<proteinExistence type="predicted"/>
<dbReference type="EMBL" id="BAAADD010000005">
    <property type="protein sequence ID" value="GAA0572819.1"/>
    <property type="molecule type" value="Genomic_DNA"/>
</dbReference>
<evidence type="ECO:0000313" key="2">
    <source>
        <dbReference type="EMBL" id="GAA0572819.1"/>
    </source>
</evidence>
<keyword evidence="1" id="KW-0812">Transmembrane</keyword>
<protein>
    <recommendedName>
        <fullName evidence="4">DUF2306 domain-containing protein</fullName>
    </recommendedName>
</protein>
<keyword evidence="1" id="KW-0472">Membrane</keyword>
<evidence type="ECO:0008006" key="4">
    <source>
        <dbReference type="Google" id="ProtNLM"/>
    </source>
</evidence>
<sequence length="262" mass="28741">MATVEGAITGARVSERSQFFFTMAVWCCLTAFAGFAPTFWLPMTHGAYMPSPLVTIHGIIFSGWMLFFVLQTWLVASGRTANHRAAGLFGISLASVMTVFGFVAVIERARDAAGAGAADAGLGFVIVPAWHIVFFATMVALAIVNIRRPDWHKRLMLMATISMLDAPLARLFFYFVKFHGHMPVPAGLPPHPPILHGVSPWEIAVDVYVLVPILYDWRKRGRPHPAYLYSGGAIVALELLEAPISHTMAWHGIAAWIVSLAR</sequence>
<organism evidence="2 3">
    <name type="scientific">Rhizomicrobium electricum</name>
    <dbReference type="NCBI Taxonomy" id="480070"/>
    <lineage>
        <taxon>Bacteria</taxon>
        <taxon>Pseudomonadati</taxon>
        <taxon>Pseudomonadota</taxon>
        <taxon>Alphaproteobacteria</taxon>
        <taxon>Micropepsales</taxon>
        <taxon>Micropepsaceae</taxon>
        <taxon>Rhizomicrobium</taxon>
    </lineage>
</organism>
<evidence type="ECO:0000313" key="3">
    <source>
        <dbReference type="Proteomes" id="UP001499951"/>
    </source>
</evidence>
<accession>A0ABN1ERS3</accession>
<reference evidence="2 3" key="1">
    <citation type="journal article" date="2019" name="Int. J. Syst. Evol. Microbiol.">
        <title>The Global Catalogue of Microorganisms (GCM) 10K type strain sequencing project: providing services to taxonomists for standard genome sequencing and annotation.</title>
        <authorList>
            <consortium name="The Broad Institute Genomics Platform"/>
            <consortium name="The Broad Institute Genome Sequencing Center for Infectious Disease"/>
            <person name="Wu L."/>
            <person name="Ma J."/>
        </authorList>
    </citation>
    <scope>NUCLEOTIDE SEQUENCE [LARGE SCALE GENOMIC DNA]</scope>
    <source>
        <strain evidence="2 3">JCM 15089</strain>
    </source>
</reference>
<comment type="caution">
    <text evidence="2">The sequence shown here is derived from an EMBL/GenBank/DDBJ whole genome shotgun (WGS) entry which is preliminary data.</text>
</comment>
<name>A0ABN1ERS3_9PROT</name>
<feature type="transmembrane region" description="Helical" evidence="1">
    <location>
        <begin position="53"/>
        <end position="74"/>
    </location>
</feature>
<dbReference type="Proteomes" id="UP001499951">
    <property type="component" value="Unassembled WGS sequence"/>
</dbReference>